<name>A0AA40BP61_9PEZI</name>
<dbReference type="AlphaFoldDB" id="A0AA40BP61"/>
<dbReference type="InterPro" id="IPR056826">
    <property type="entry name" value="Agd3_CE"/>
</dbReference>
<keyword evidence="1" id="KW-0732">Signal</keyword>
<dbReference type="Pfam" id="PF25117">
    <property type="entry name" value="Agd3_C"/>
    <property type="match status" value="1"/>
</dbReference>
<dbReference type="PANTHER" id="PTHR31002">
    <property type="entry name" value="SERIPAUPERIN"/>
    <property type="match status" value="1"/>
</dbReference>
<gene>
    <name evidence="5" type="ORF">B0T18DRAFT_473669</name>
</gene>
<protein>
    <recommendedName>
        <fullName evidence="7">Extracellular serine-rich protein</fullName>
    </recommendedName>
</protein>
<accession>A0AA40BP61</accession>
<dbReference type="GO" id="GO:0005975">
    <property type="term" value="P:carbohydrate metabolic process"/>
    <property type="evidence" value="ECO:0007669"/>
    <property type="project" value="InterPro"/>
</dbReference>
<comment type="caution">
    <text evidence="5">The sequence shown here is derived from an EMBL/GenBank/DDBJ whole genome shotgun (WGS) entry which is preliminary data.</text>
</comment>
<keyword evidence="6" id="KW-1185">Reference proteome</keyword>
<dbReference type="EMBL" id="JAUKUD010000007">
    <property type="protein sequence ID" value="KAK0737799.1"/>
    <property type="molecule type" value="Genomic_DNA"/>
</dbReference>
<dbReference type="SUPFAM" id="SSF88713">
    <property type="entry name" value="Glycoside hydrolase/deacetylase"/>
    <property type="match status" value="1"/>
</dbReference>
<dbReference type="Pfam" id="PF25115">
    <property type="entry name" value="Agd3_CE"/>
    <property type="match status" value="1"/>
</dbReference>
<feature type="domain" description="Agd3 CBM87" evidence="3">
    <location>
        <begin position="24"/>
        <end position="237"/>
    </location>
</feature>
<dbReference type="Pfam" id="PF25116">
    <property type="entry name" value="CBM87_Agd3"/>
    <property type="match status" value="1"/>
</dbReference>
<dbReference type="InterPro" id="IPR056825">
    <property type="entry name" value="Agd3_C"/>
</dbReference>
<dbReference type="Gene3D" id="3.20.20.370">
    <property type="entry name" value="Glycoside hydrolase/deacetylase"/>
    <property type="match status" value="1"/>
</dbReference>
<evidence type="ECO:0000259" key="2">
    <source>
        <dbReference type="Pfam" id="PF25115"/>
    </source>
</evidence>
<feature type="chain" id="PRO_5041360462" description="Extracellular serine-rich protein" evidence="1">
    <location>
        <begin position="19"/>
        <end position="689"/>
    </location>
</feature>
<feature type="domain" description="Agd3 deacetylase" evidence="2">
    <location>
        <begin position="251"/>
        <end position="617"/>
    </location>
</feature>
<feature type="signal peptide" evidence="1">
    <location>
        <begin position="1"/>
        <end position="18"/>
    </location>
</feature>
<organism evidence="5 6">
    <name type="scientific">Schizothecium vesticola</name>
    <dbReference type="NCBI Taxonomy" id="314040"/>
    <lineage>
        <taxon>Eukaryota</taxon>
        <taxon>Fungi</taxon>
        <taxon>Dikarya</taxon>
        <taxon>Ascomycota</taxon>
        <taxon>Pezizomycotina</taxon>
        <taxon>Sordariomycetes</taxon>
        <taxon>Sordariomycetidae</taxon>
        <taxon>Sordariales</taxon>
        <taxon>Schizotheciaceae</taxon>
        <taxon>Schizothecium</taxon>
    </lineage>
</organism>
<dbReference type="InterPro" id="IPR056827">
    <property type="entry name" value="CBM87_Agd3"/>
</dbReference>
<proteinExistence type="predicted"/>
<evidence type="ECO:0008006" key="7">
    <source>
        <dbReference type="Google" id="ProtNLM"/>
    </source>
</evidence>
<evidence type="ECO:0000313" key="5">
    <source>
        <dbReference type="EMBL" id="KAK0737799.1"/>
    </source>
</evidence>
<dbReference type="PANTHER" id="PTHR31002:SF34">
    <property type="entry name" value="CELL WALL PROTEIN CWP1-RELATED"/>
    <property type="match status" value="1"/>
</dbReference>
<dbReference type="InterPro" id="IPR050788">
    <property type="entry name" value="Yeast_SRP1/TIP1_CWP"/>
</dbReference>
<dbReference type="InterPro" id="IPR011330">
    <property type="entry name" value="Glyco_hydro/deAcase_b/a-brl"/>
</dbReference>
<reference evidence="5" key="1">
    <citation type="submission" date="2023-06" db="EMBL/GenBank/DDBJ databases">
        <title>Genome-scale phylogeny and comparative genomics of the fungal order Sordariales.</title>
        <authorList>
            <consortium name="Lawrence Berkeley National Laboratory"/>
            <person name="Hensen N."/>
            <person name="Bonometti L."/>
            <person name="Westerberg I."/>
            <person name="Brannstrom I.O."/>
            <person name="Guillou S."/>
            <person name="Cros-Aarteil S."/>
            <person name="Calhoun S."/>
            <person name="Haridas S."/>
            <person name="Kuo A."/>
            <person name="Mondo S."/>
            <person name="Pangilinan J."/>
            <person name="Riley R."/>
            <person name="LaButti K."/>
            <person name="Andreopoulos B."/>
            <person name="Lipzen A."/>
            <person name="Chen C."/>
            <person name="Yanf M."/>
            <person name="Daum C."/>
            <person name="Ng V."/>
            <person name="Clum A."/>
            <person name="Steindorff A."/>
            <person name="Ohm R."/>
            <person name="Martin F."/>
            <person name="Silar P."/>
            <person name="Natvig D."/>
            <person name="Lalanne C."/>
            <person name="Gautier V."/>
            <person name="Ament-velasquez S.L."/>
            <person name="Kruys A."/>
            <person name="Hutchinson M.I."/>
            <person name="Powell A.J."/>
            <person name="Barry K."/>
            <person name="Miller A.N."/>
            <person name="Grigoriev I.V."/>
            <person name="Debuchy R."/>
            <person name="Gladieux P."/>
            <person name="Thoren M.H."/>
            <person name="Johannesson H."/>
        </authorList>
    </citation>
    <scope>NUCLEOTIDE SEQUENCE</scope>
    <source>
        <strain evidence="5">SMH3187-1</strain>
    </source>
</reference>
<evidence type="ECO:0000259" key="3">
    <source>
        <dbReference type="Pfam" id="PF25116"/>
    </source>
</evidence>
<sequence>MVNLTKWLTLGLCATVSAYVNGNVQSTILVLARTQDEADQATSGLRAYGIPFQSVIVPATGITLPMLKSTSTSGNYGGFITVSELSYDLGGGSWGSAITTAQWNEIYAYQTDFGARLVRIEGWPQADFGCDLANPSVGGTSDNNPIKFVSNAHFPTARLKLNQAVPTKDLWHTPAVITNATTTVAFAKFEPGGPYPAETVAGVVNTFGARKQMVWFMSWNTAWAYGPNFLQHASIHFLTRGLFPGARKTRLGVQVDDVHLATEIYNTSPLETFRIAPSDLAAHVSWQSSLNSRLPTGSSFFLELAHNGAGDLESAGAVAAPGICVPDTYVLGPLYPATTPIEFKKPLGTGTDYWNPSYTTYSWSATCAKLDPLANWFTTPANRNAFAHVSHTFTHLNLNNATYSDAASEIRFNQAWAAQLGIASATRWSPKGLVPPAISGLHNGDVIRAWLDNGITFVVGDNTRPILRSADSPFWARTTTAADDGHAGLTVVPRWATNVYYNCYSAACTVAEWGAMSGTPRTWADLLEDARITNVRHLLGLFGDPFMFHQANMRVSGQPTVTVGTQTGTFSLVQVWVEAVAQELTRLTDWPVVNLKHDDIAGEFVRRRTRDLCQPRLRYTITASGTITGATVTANGNTCGVPLPVTFPGTVSYSGSGVTADKVGNEPLINWVMLSGSARTFTFNTPVPL</sequence>
<evidence type="ECO:0000256" key="1">
    <source>
        <dbReference type="SAM" id="SignalP"/>
    </source>
</evidence>
<evidence type="ECO:0000313" key="6">
    <source>
        <dbReference type="Proteomes" id="UP001172155"/>
    </source>
</evidence>
<dbReference type="Proteomes" id="UP001172155">
    <property type="component" value="Unassembled WGS sequence"/>
</dbReference>
<evidence type="ECO:0000259" key="4">
    <source>
        <dbReference type="Pfam" id="PF25117"/>
    </source>
</evidence>
<feature type="domain" description="Agd3 C-terminal" evidence="4">
    <location>
        <begin position="619"/>
        <end position="687"/>
    </location>
</feature>